<accession>A0A0D2LNI1</accession>
<feature type="compositionally biased region" description="Polar residues" evidence="1">
    <location>
        <begin position="41"/>
        <end position="51"/>
    </location>
</feature>
<feature type="region of interest" description="Disordered" evidence="1">
    <location>
        <begin position="20"/>
        <end position="91"/>
    </location>
</feature>
<dbReference type="KEGG" id="mng:MNEG_14602"/>
<dbReference type="GeneID" id="25732181"/>
<organism evidence="2 3">
    <name type="scientific">Monoraphidium neglectum</name>
    <dbReference type="NCBI Taxonomy" id="145388"/>
    <lineage>
        <taxon>Eukaryota</taxon>
        <taxon>Viridiplantae</taxon>
        <taxon>Chlorophyta</taxon>
        <taxon>core chlorophytes</taxon>
        <taxon>Chlorophyceae</taxon>
        <taxon>CS clade</taxon>
        <taxon>Sphaeropleales</taxon>
        <taxon>Selenastraceae</taxon>
        <taxon>Monoraphidium</taxon>
    </lineage>
</organism>
<name>A0A0D2LNI1_9CHLO</name>
<evidence type="ECO:0000313" key="2">
    <source>
        <dbReference type="EMBL" id="KIY93359.1"/>
    </source>
</evidence>
<dbReference type="RefSeq" id="XP_013892379.1">
    <property type="nucleotide sequence ID" value="XM_014036925.1"/>
</dbReference>
<gene>
    <name evidence="2" type="ORF">MNEG_14602</name>
</gene>
<sequence length="112" mass="10034">FVILMTGDASGAIPAQCIAASKGGASPAPSGTGPLAPAADSSANGRDTTGKTLAGPADATAPAAGPASGTDTSAGVGGTAGGPASGGRDVSSVAAADLSKAAIERPASAKGS</sequence>
<reference evidence="2 3" key="1">
    <citation type="journal article" date="2013" name="BMC Genomics">
        <title>Reconstruction of the lipid metabolism for the microalga Monoraphidium neglectum from its genome sequence reveals characteristics suitable for biofuel production.</title>
        <authorList>
            <person name="Bogen C."/>
            <person name="Al-Dilaimi A."/>
            <person name="Albersmeier A."/>
            <person name="Wichmann J."/>
            <person name="Grundmann M."/>
            <person name="Rupp O."/>
            <person name="Lauersen K.J."/>
            <person name="Blifernez-Klassen O."/>
            <person name="Kalinowski J."/>
            <person name="Goesmann A."/>
            <person name="Mussgnug J.H."/>
            <person name="Kruse O."/>
        </authorList>
    </citation>
    <scope>NUCLEOTIDE SEQUENCE [LARGE SCALE GENOMIC DNA]</scope>
    <source>
        <strain evidence="2 3">SAG 48.87</strain>
    </source>
</reference>
<evidence type="ECO:0000256" key="1">
    <source>
        <dbReference type="SAM" id="MobiDB-lite"/>
    </source>
</evidence>
<feature type="compositionally biased region" description="Gly residues" evidence="1">
    <location>
        <begin position="75"/>
        <end position="85"/>
    </location>
</feature>
<feature type="compositionally biased region" description="Low complexity" evidence="1">
    <location>
        <begin position="20"/>
        <end position="39"/>
    </location>
</feature>
<feature type="compositionally biased region" description="Low complexity" evidence="1">
    <location>
        <begin position="54"/>
        <end position="74"/>
    </location>
</feature>
<dbReference type="EMBL" id="KK104835">
    <property type="protein sequence ID" value="KIY93359.1"/>
    <property type="molecule type" value="Genomic_DNA"/>
</dbReference>
<dbReference type="Proteomes" id="UP000054498">
    <property type="component" value="Unassembled WGS sequence"/>
</dbReference>
<proteinExistence type="predicted"/>
<dbReference type="AlphaFoldDB" id="A0A0D2LNI1"/>
<evidence type="ECO:0000313" key="3">
    <source>
        <dbReference type="Proteomes" id="UP000054498"/>
    </source>
</evidence>
<feature type="non-terminal residue" evidence="2">
    <location>
        <position position="1"/>
    </location>
</feature>
<keyword evidence="3" id="KW-1185">Reference proteome</keyword>
<protein>
    <submittedName>
        <fullName evidence="2">Uncharacterized protein</fullName>
    </submittedName>
</protein>